<evidence type="ECO:0000313" key="2">
    <source>
        <dbReference type="Proteomes" id="UP000018851"/>
    </source>
</evidence>
<dbReference type="EMBL" id="CP006644">
    <property type="protein sequence ID" value="AHE52329.1"/>
    <property type="molecule type" value="Genomic_DNA"/>
</dbReference>
<gene>
    <name evidence="1" type="ORF">NX02_02855</name>
</gene>
<dbReference type="PATRIC" id="fig|1123269.5.peg.553"/>
<evidence type="ECO:0000313" key="1">
    <source>
        <dbReference type="EMBL" id="AHE52329.1"/>
    </source>
</evidence>
<name>W0A302_9SPHN</name>
<protein>
    <submittedName>
        <fullName evidence="1">Uncharacterized protein</fullName>
    </submittedName>
</protein>
<dbReference type="Proteomes" id="UP000018851">
    <property type="component" value="Chromosome"/>
</dbReference>
<sequence>MGPGEDYYDEFYRWFSNLSAAEQAHYALNNPPPVDWVDLYEIIKEHPWI</sequence>
<reference evidence="1 2" key="1">
    <citation type="submission" date="2013-07" db="EMBL/GenBank/DDBJ databases">
        <title>Completed genome of Sphingomonas sanxanigenens NX02.</title>
        <authorList>
            <person name="Ma T."/>
            <person name="Huang H."/>
            <person name="Wu M."/>
            <person name="Li X."/>
            <person name="Li G."/>
        </authorList>
    </citation>
    <scope>NUCLEOTIDE SEQUENCE [LARGE SCALE GENOMIC DNA]</scope>
    <source>
        <strain evidence="1 2">NX02</strain>
    </source>
</reference>
<dbReference type="KEGG" id="ssan:NX02_02855"/>
<dbReference type="AlphaFoldDB" id="W0A302"/>
<dbReference type="HOGENOM" id="CLU_3140809_0_0_5"/>
<proteinExistence type="predicted"/>
<organism evidence="1 2">
    <name type="scientific">Sphingomonas sanxanigenens DSM 19645 = NX02</name>
    <dbReference type="NCBI Taxonomy" id="1123269"/>
    <lineage>
        <taxon>Bacteria</taxon>
        <taxon>Pseudomonadati</taxon>
        <taxon>Pseudomonadota</taxon>
        <taxon>Alphaproteobacteria</taxon>
        <taxon>Sphingomonadales</taxon>
        <taxon>Sphingomonadaceae</taxon>
        <taxon>Sphingomonas</taxon>
    </lineage>
</organism>
<keyword evidence="2" id="KW-1185">Reference proteome</keyword>
<accession>W0A302</accession>